<keyword evidence="3" id="KW-1185">Reference proteome</keyword>
<dbReference type="PANTHER" id="PTHR36302:SF1">
    <property type="entry name" value="COPPER CHAPERONE PCU(A)C"/>
    <property type="match status" value="1"/>
</dbReference>
<dbReference type="SUPFAM" id="SSF110087">
    <property type="entry name" value="DR1885-like metal-binding protein"/>
    <property type="match status" value="1"/>
</dbReference>
<accession>A0A2T0RWB6</accession>
<evidence type="ECO:0000313" key="2">
    <source>
        <dbReference type="EMBL" id="PRY25485.1"/>
    </source>
</evidence>
<dbReference type="OrthoDB" id="9796962at2"/>
<name>A0A2T0RWB6_9RHOB</name>
<protein>
    <recommendedName>
        <fullName evidence="4">Copper(I)-binding protein</fullName>
    </recommendedName>
</protein>
<dbReference type="InterPro" id="IPR007410">
    <property type="entry name" value="LpqE-like"/>
</dbReference>
<sequence length="149" mass="15646">MSLKSLLAAVAALSLATPALAEIKIEDAYARAAMANAKAGAAFMHIVNTGTEDDRLVGASSEIAGKTELHTHKDAGDGVMKMVHVEEGFAIPAGGMHMLKRGGDHVMFMGLKGPMNDGDSVTVTLSFEKAGDVTVEIPVDLKRKDKMSH</sequence>
<dbReference type="Pfam" id="PF04314">
    <property type="entry name" value="PCuAC"/>
    <property type="match status" value="1"/>
</dbReference>
<gene>
    <name evidence="2" type="ORF">CLV78_102665</name>
</gene>
<dbReference type="RefSeq" id="WP_106204375.1">
    <property type="nucleotide sequence ID" value="NZ_PVTD01000002.1"/>
</dbReference>
<organism evidence="2 3">
    <name type="scientific">Aliiruegeria haliotis</name>
    <dbReference type="NCBI Taxonomy" id="1280846"/>
    <lineage>
        <taxon>Bacteria</taxon>
        <taxon>Pseudomonadati</taxon>
        <taxon>Pseudomonadota</taxon>
        <taxon>Alphaproteobacteria</taxon>
        <taxon>Rhodobacterales</taxon>
        <taxon>Roseobacteraceae</taxon>
        <taxon>Aliiruegeria</taxon>
    </lineage>
</organism>
<dbReference type="AlphaFoldDB" id="A0A2T0RWB6"/>
<proteinExistence type="predicted"/>
<dbReference type="PANTHER" id="PTHR36302">
    <property type="entry name" value="BLR7088 PROTEIN"/>
    <property type="match status" value="1"/>
</dbReference>
<dbReference type="InterPro" id="IPR058248">
    <property type="entry name" value="Lxx211020-like"/>
</dbReference>
<feature type="signal peptide" evidence="1">
    <location>
        <begin position="1"/>
        <end position="21"/>
    </location>
</feature>
<comment type="caution">
    <text evidence="2">The sequence shown here is derived from an EMBL/GenBank/DDBJ whole genome shotgun (WGS) entry which is preliminary data.</text>
</comment>
<feature type="chain" id="PRO_5015467098" description="Copper(I)-binding protein" evidence="1">
    <location>
        <begin position="22"/>
        <end position="149"/>
    </location>
</feature>
<dbReference type="Gene3D" id="2.60.40.1890">
    <property type="entry name" value="PCu(A)C copper chaperone"/>
    <property type="match status" value="1"/>
</dbReference>
<reference evidence="2 3" key="1">
    <citation type="submission" date="2018-03" db="EMBL/GenBank/DDBJ databases">
        <title>Genomic Encyclopedia of Archaeal and Bacterial Type Strains, Phase II (KMG-II): from individual species to whole genera.</title>
        <authorList>
            <person name="Goeker M."/>
        </authorList>
    </citation>
    <scope>NUCLEOTIDE SEQUENCE [LARGE SCALE GENOMIC DNA]</scope>
    <source>
        <strain evidence="2 3">DSM 29328</strain>
    </source>
</reference>
<dbReference type="EMBL" id="PVTD01000002">
    <property type="protein sequence ID" value="PRY25485.1"/>
    <property type="molecule type" value="Genomic_DNA"/>
</dbReference>
<dbReference type="Proteomes" id="UP000239480">
    <property type="component" value="Unassembled WGS sequence"/>
</dbReference>
<keyword evidence="1" id="KW-0732">Signal</keyword>
<evidence type="ECO:0000256" key="1">
    <source>
        <dbReference type="SAM" id="SignalP"/>
    </source>
</evidence>
<evidence type="ECO:0008006" key="4">
    <source>
        <dbReference type="Google" id="ProtNLM"/>
    </source>
</evidence>
<dbReference type="InterPro" id="IPR036182">
    <property type="entry name" value="PCuAC_sf"/>
</dbReference>
<evidence type="ECO:0000313" key="3">
    <source>
        <dbReference type="Proteomes" id="UP000239480"/>
    </source>
</evidence>